<protein>
    <submittedName>
        <fullName evidence="2">Uncharacterized protein</fullName>
    </submittedName>
</protein>
<dbReference type="EMBL" id="JAUSXV010000001">
    <property type="protein sequence ID" value="MDQ0648129.1"/>
    <property type="molecule type" value="Genomic_DNA"/>
</dbReference>
<accession>A0AAW8EZ32</accession>
<comment type="caution">
    <text evidence="2">The sequence shown here is derived from an EMBL/GenBank/DDBJ whole genome shotgun (WGS) entry which is preliminary data.</text>
</comment>
<evidence type="ECO:0000313" key="3">
    <source>
        <dbReference type="Proteomes" id="UP001244427"/>
    </source>
</evidence>
<sequence length="157" mass="17949">MGLLVDANPRSAPDLSADHGLPPFRHPLIPHEGDHTFPRRTRSQIGPYRRRLPPLITTIHLEGHTVNTTLHHSTTHPPDTQDQTVLHIPAPDDLRELALADRLSLKIGLWLLERAQRPKSVKERVITPAEPLFLSDRHLTTGESRILLEYHMQRQLR</sequence>
<dbReference type="Proteomes" id="UP001244427">
    <property type="component" value="Unassembled WGS sequence"/>
</dbReference>
<gene>
    <name evidence="2" type="ORF">QFZ53_002325</name>
</gene>
<evidence type="ECO:0000256" key="1">
    <source>
        <dbReference type="SAM" id="MobiDB-lite"/>
    </source>
</evidence>
<organism evidence="2 3">
    <name type="scientific">Microbacterium natoriense</name>
    <dbReference type="NCBI Taxonomy" id="284570"/>
    <lineage>
        <taxon>Bacteria</taxon>
        <taxon>Bacillati</taxon>
        <taxon>Actinomycetota</taxon>
        <taxon>Actinomycetes</taxon>
        <taxon>Micrococcales</taxon>
        <taxon>Microbacteriaceae</taxon>
        <taxon>Microbacterium</taxon>
    </lineage>
</organism>
<reference evidence="2 3" key="1">
    <citation type="submission" date="2023-07" db="EMBL/GenBank/DDBJ databases">
        <title>Comparative genomics of wheat-associated soil bacteria to identify genetic determinants of phenazine resistance.</title>
        <authorList>
            <person name="Mouncey N."/>
        </authorList>
    </citation>
    <scope>NUCLEOTIDE SEQUENCE [LARGE SCALE GENOMIC DNA]</scope>
    <source>
        <strain evidence="2 3">W4I9-1</strain>
    </source>
</reference>
<name>A0AAW8EZ32_9MICO</name>
<dbReference type="AlphaFoldDB" id="A0AAW8EZ32"/>
<dbReference type="RefSeq" id="WP_292910067.1">
    <property type="nucleotide sequence ID" value="NZ_JAUSXV010000001.1"/>
</dbReference>
<evidence type="ECO:0000313" key="2">
    <source>
        <dbReference type="EMBL" id="MDQ0648129.1"/>
    </source>
</evidence>
<feature type="region of interest" description="Disordered" evidence="1">
    <location>
        <begin position="1"/>
        <end position="21"/>
    </location>
</feature>
<keyword evidence="3" id="KW-1185">Reference proteome</keyword>
<proteinExistence type="predicted"/>